<feature type="transmembrane region" description="Helical" evidence="1">
    <location>
        <begin position="79"/>
        <end position="102"/>
    </location>
</feature>
<dbReference type="STRING" id="6205.A0A0R3X577"/>
<keyword evidence="1" id="KW-0812">Transmembrane</keyword>
<sequence length="165" mass="18003">LIHLESRGSICTPCVLVIFDIAVEVSSMKAKDAVQGDLSTESIILYIFTLQGEHINVQRFDSHDRLIKCYSYSQPRGTIIGSLFGTLLMILGIGLLAYFCCLRRRRKQSSPMPDEVFSVPSQPPPPPNFVTVGGYAPALDPNVPTYPVPVSKSNAYPLFATGPSA</sequence>
<protein>
    <submittedName>
        <fullName evidence="2">CUB domain-containing protein</fullName>
    </submittedName>
</protein>
<organism evidence="2">
    <name type="scientific">Hydatigena taeniaeformis</name>
    <name type="common">Feline tapeworm</name>
    <name type="synonym">Taenia taeniaeformis</name>
    <dbReference type="NCBI Taxonomy" id="6205"/>
    <lineage>
        <taxon>Eukaryota</taxon>
        <taxon>Metazoa</taxon>
        <taxon>Spiralia</taxon>
        <taxon>Lophotrochozoa</taxon>
        <taxon>Platyhelminthes</taxon>
        <taxon>Cestoda</taxon>
        <taxon>Eucestoda</taxon>
        <taxon>Cyclophyllidea</taxon>
        <taxon>Taeniidae</taxon>
        <taxon>Hydatigera</taxon>
    </lineage>
</organism>
<reference evidence="2" key="1">
    <citation type="submission" date="2017-02" db="UniProtKB">
        <authorList>
            <consortium name="WormBaseParasite"/>
        </authorList>
    </citation>
    <scope>IDENTIFICATION</scope>
</reference>
<keyword evidence="1" id="KW-0472">Membrane</keyword>
<name>A0A0R3X577_HYDTA</name>
<evidence type="ECO:0000313" key="2">
    <source>
        <dbReference type="WBParaSite" id="TTAC_0000860101-mRNA-1"/>
    </source>
</evidence>
<proteinExistence type="predicted"/>
<evidence type="ECO:0000256" key="1">
    <source>
        <dbReference type="SAM" id="Phobius"/>
    </source>
</evidence>
<keyword evidence="1" id="KW-1133">Transmembrane helix</keyword>
<accession>A0A0R3X577</accession>
<dbReference type="WBParaSite" id="TTAC_0000860101-mRNA-1">
    <property type="protein sequence ID" value="TTAC_0000860101-mRNA-1"/>
    <property type="gene ID" value="TTAC_0000860101"/>
</dbReference>
<dbReference type="AlphaFoldDB" id="A0A0R3X577"/>